<dbReference type="InterPro" id="IPR027417">
    <property type="entry name" value="P-loop_NTPase"/>
</dbReference>
<sequence>MIKGYQQSVIRIYENIQEEEKRALKKRRSEIEKRDPRILDIENKIGKLCVELAISSMKDIDNRDEYINNLKSSITDLRVRKSEMLVTLGYSLNYLNLNYRCTKCKDTGFIGASKCTCYKQKLIQLHYKDSQLQELTRTNNFKSFDFTLYPIHKIGNEKDTPRKNIEKIYNRSLAYIDNFKSHSDNLLFYGNSGTGKTFLSTCIARELLDKGYLVVYKTSDELIKDLRDLKFNTNKFLEDLIFNCDLLVIDDLGSELITDFTRAELFNLLNKRLLTKRKMIISTNLTLEHLLQQYSERITSRLLGNFDINKFYCEDIRVSKNLNKIT</sequence>
<dbReference type="GO" id="GO:0006260">
    <property type="term" value="P:DNA replication"/>
    <property type="evidence" value="ECO:0007669"/>
    <property type="project" value="TreeGrafter"/>
</dbReference>
<dbReference type="AlphaFoldDB" id="A0A381JDJ6"/>
<reference evidence="2 3" key="1">
    <citation type="submission" date="2018-06" db="EMBL/GenBank/DDBJ databases">
        <authorList>
            <consortium name="Pathogen Informatics"/>
            <person name="Doyle S."/>
        </authorList>
    </citation>
    <scope>NUCLEOTIDE SEQUENCE [LARGE SCALE GENOMIC DNA]</scope>
    <source>
        <strain evidence="2 3">NCTC9836</strain>
    </source>
</reference>
<dbReference type="InterPro" id="IPR003593">
    <property type="entry name" value="AAA+_ATPase"/>
</dbReference>
<gene>
    <name evidence="2" type="primary">dnaC_2</name>
    <name evidence="2" type="ORF">NCTC9836_02883</name>
</gene>
<evidence type="ECO:0000313" key="3">
    <source>
        <dbReference type="Proteomes" id="UP000254664"/>
    </source>
</evidence>
<protein>
    <submittedName>
        <fullName evidence="2">DNA replication protein DnaC</fullName>
    </submittedName>
</protein>
<dbReference type="OrthoDB" id="9776217at2"/>
<feature type="domain" description="AAA+ ATPase" evidence="1">
    <location>
        <begin position="182"/>
        <end position="305"/>
    </location>
</feature>
<dbReference type="CDD" id="cd00009">
    <property type="entry name" value="AAA"/>
    <property type="match status" value="1"/>
</dbReference>
<dbReference type="PANTHER" id="PTHR30050">
    <property type="entry name" value="CHROMOSOMAL REPLICATION INITIATOR PROTEIN DNAA"/>
    <property type="match status" value="1"/>
</dbReference>
<dbReference type="NCBIfam" id="NF005304">
    <property type="entry name" value="PRK06835.1"/>
    <property type="match status" value="1"/>
</dbReference>
<dbReference type="Gene3D" id="3.40.50.300">
    <property type="entry name" value="P-loop containing nucleotide triphosphate hydrolases"/>
    <property type="match status" value="1"/>
</dbReference>
<proteinExistence type="predicted"/>
<dbReference type="GO" id="GO:0005524">
    <property type="term" value="F:ATP binding"/>
    <property type="evidence" value="ECO:0007669"/>
    <property type="project" value="InterPro"/>
</dbReference>
<name>A0A381JDJ6_9CLOT</name>
<dbReference type="Proteomes" id="UP000254664">
    <property type="component" value="Unassembled WGS sequence"/>
</dbReference>
<keyword evidence="3" id="KW-1185">Reference proteome</keyword>
<dbReference type="EMBL" id="UFWZ01000001">
    <property type="protein sequence ID" value="SUY48477.1"/>
    <property type="molecule type" value="Genomic_DNA"/>
</dbReference>
<dbReference type="SMART" id="SM00382">
    <property type="entry name" value="AAA"/>
    <property type="match status" value="1"/>
</dbReference>
<dbReference type="InterPro" id="IPR002611">
    <property type="entry name" value="IstB_ATP-bd"/>
</dbReference>
<dbReference type="Pfam" id="PF01695">
    <property type="entry name" value="IstB_IS21"/>
    <property type="match status" value="1"/>
</dbReference>
<evidence type="ECO:0000313" key="2">
    <source>
        <dbReference type="EMBL" id="SUY48477.1"/>
    </source>
</evidence>
<organism evidence="2 3">
    <name type="scientific">Clostridium putrefaciens</name>
    <dbReference type="NCBI Taxonomy" id="99675"/>
    <lineage>
        <taxon>Bacteria</taxon>
        <taxon>Bacillati</taxon>
        <taxon>Bacillota</taxon>
        <taxon>Clostridia</taxon>
        <taxon>Eubacteriales</taxon>
        <taxon>Clostridiaceae</taxon>
        <taxon>Clostridium</taxon>
    </lineage>
</organism>
<dbReference type="RefSeq" id="WP_115642290.1">
    <property type="nucleotide sequence ID" value="NZ_UFWZ01000001.1"/>
</dbReference>
<dbReference type="PANTHER" id="PTHR30050:SF4">
    <property type="entry name" value="ATP-BINDING PROTEIN RV3427C IN INSERTION SEQUENCE-RELATED"/>
    <property type="match status" value="1"/>
</dbReference>
<accession>A0A381JDJ6</accession>
<dbReference type="SUPFAM" id="SSF52540">
    <property type="entry name" value="P-loop containing nucleoside triphosphate hydrolases"/>
    <property type="match status" value="1"/>
</dbReference>
<evidence type="ECO:0000259" key="1">
    <source>
        <dbReference type="SMART" id="SM00382"/>
    </source>
</evidence>